<dbReference type="RefSeq" id="XP_003059498.1">
    <property type="nucleotide sequence ID" value="XM_003059452.1"/>
</dbReference>
<dbReference type="KEGG" id="mpp:MICPUCDRAFT_69576"/>
<sequence length="499" mass="55058">MATVCEATLDSPYSKKDGGGGECGVSGGVSKRDGEEAAPPRSLTSPLRAKIESDNAFGGSPELPPIVRALAEDAKGMRARLKRYRDERDRGEKTLIAQRVLCAKLQDKIIALESALAKFVNGATRETALRELRKARTACELIDAAEAKATDASKRATIERKSKEADSKKHRRAMLLLEREREDERREHEKTRAALFDKDREARAFALRIRTLAKKLKDANDAVAAATLQKDTLEGRCTTPGTAEDVVELEVEAPVDAPEAVPEEEEEEAPLALEAVASPAAVPAPPQTQTPPIVVNIVIEPVERAHVMLCLIHDDAPATRIESESPLAPPPPAALIAEDEKEDETPPSPPPPDETETTAADRHRRDPAAESPRVREQTPAAARGRRRDRALARETETDRAEEARLGAEKRRLELERRRGAAVQVRRRESAAAPRRRGREDVEGVKGAKRNKARGTLSRVQIIYCIVVVLLPVFYIHRRRERRRAPFARAVPFVRSRATP</sequence>
<protein>
    <submittedName>
        <fullName evidence="4">Predicted protein</fullName>
    </submittedName>
</protein>
<keyword evidence="5" id="KW-1185">Reference proteome</keyword>
<name>C1MUI3_MICPC</name>
<dbReference type="AlphaFoldDB" id="C1MUI3"/>
<keyword evidence="3" id="KW-1133">Transmembrane helix</keyword>
<feature type="compositionally biased region" description="Basic and acidic residues" evidence="2">
    <location>
        <begin position="389"/>
        <end position="418"/>
    </location>
</feature>
<feature type="compositionally biased region" description="Basic and acidic residues" evidence="2">
    <location>
        <begin position="359"/>
        <end position="376"/>
    </location>
</feature>
<keyword evidence="3" id="KW-0472">Membrane</keyword>
<dbReference type="OMA" id="ARCKERI"/>
<evidence type="ECO:0000256" key="2">
    <source>
        <dbReference type="SAM" id="MobiDB-lite"/>
    </source>
</evidence>
<dbReference type="Proteomes" id="UP000001876">
    <property type="component" value="Unassembled WGS sequence"/>
</dbReference>
<feature type="region of interest" description="Disordered" evidence="2">
    <location>
        <begin position="339"/>
        <end position="443"/>
    </location>
</feature>
<feature type="coiled-coil region" evidence="1">
    <location>
        <begin position="67"/>
        <end position="94"/>
    </location>
</feature>
<keyword evidence="1" id="KW-0175">Coiled coil</keyword>
<feature type="coiled-coil region" evidence="1">
    <location>
        <begin position="167"/>
        <end position="236"/>
    </location>
</feature>
<evidence type="ECO:0000256" key="3">
    <source>
        <dbReference type="SAM" id="Phobius"/>
    </source>
</evidence>
<accession>C1MUI3</accession>
<proteinExistence type="predicted"/>
<feature type="transmembrane region" description="Helical" evidence="3">
    <location>
        <begin position="459"/>
        <end position="476"/>
    </location>
</feature>
<dbReference type="GeneID" id="9684644"/>
<feature type="region of interest" description="Disordered" evidence="2">
    <location>
        <begin position="1"/>
        <end position="63"/>
    </location>
</feature>
<dbReference type="EMBL" id="GG663740">
    <property type="protein sequence ID" value="EEH56630.1"/>
    <property type="molecule type" value="Genomic_DNA"/>
</dbReference>
<reference evidence="4 5" key="1">
    <citation type="journal article" date="2009" name="Science">
        <title>Green evolution and dynamic adaptations revealed by genomes of the marine picoeukaryotes Micromonas.</title>
        <authorList>
            <person name="Worden A.Z."/>
            <person name="Lee J.H."/>
            <person name="Mock T."/>
            <person name="Rouze P."/>
            <person name="Simmons M.P."/>
            <person name="Aerts A.L."/>
            <person name="Allen A.E."/>
            <person name="Cuvelier M.L."/>
            <person name="Derelle E."/>
            <person name="Everett M.V."/>
            <person name="Foulon E."/>
            <person name="Grimwood J."/>
            <person name="Gundlach H."/>
            <person name="Henrissat B."/>
            <person name="Napoli C."/>
            <person name="McDonald S.M."/>
            <person name="Parker M.S."/>
            <person name="Rombauts S."/>
            <person name="Salamov A."/>
            <person name="Von Dassow P."/>
            <person name="Badger J.H."/>
            <person name="Coutinho P.M."/>
            <person name="Demir E."/>
            <person name="Dubchak I."/>
            <person name="Gentemann C."/>
            <person name="Eikrem W."/>
            <person name="Gready J.E."/>
            <person name="John U."/>
            <person name="Lanier W."/>
            <person name="Lindquist E.A."/>
            <person name="Lucas S."/>
            <person name="Mayer K.F."/>
            <person name="Moreau H."/>
            <person name="Not F."/>
            <person name="Otillar R."/>
            <person name="Panaud O."/>
            <person name="Pangilinan J."/>
            <person name="Paulsen I."/>
            <person name="Piegu B."/>
            <person name="Poliakov A."/>
            <person name="Robbens S."/>
            <person name="Schmutz J."/>
            <person name="Toulza E."/>
            <person name="Wyss T."/>
            <person name="Zelensky A."/>
            <person name="Zhou K."/>
            <person name="Armbrust E.V."/>
            <person name="Bhattacharya D."/>
            <person name="Goodenough U.W."/>
            <person name="Van de Peer Y."/>
            <person name="Grigoriev I.V."/>
        </authorList>
    </citation>
    <scope>NUCLEOTIDE SEQUENCE [LARGE SCALE GENOMIC DNA]</scope>
    <source>
        <strain evidence="4 5">CCMP1545</strain>
    </source>
</reference>
<evidence type="ECO:0000313" key="5">
    <source>
        <dbReference type="Proteomes" id="UP000001876"/>
    </source>
</evidence>
<evidence type="ECO:0000313" key="4">
    <source>
        <dbReference type="EMBL" id="EEH56630.1"/>
    </source>
</evidence>
<gene>
    <name evidence="4" type="ORF">MICPUCDRAFT_69576</name>
</gene>
<evidence type="ECO:0000256" key="1">
    <source>
        <dbReference type="SAM" id="Coils"/>
    </source>
</evidence>
<organism evidence="5">
    <name type="scientific">Micromonas pusilla (strain CCMP1545)</name>
    <name type="common">Picoplanktonic green alga</name>
    <dbReference type="NCBI Taxonomy" id="564608"/>
    <lineage>
        <taxon>Eukaryota</taxon>
        <taxon>Viridiplantae</taxon>
        <taxon>Chlorophyta</taxon>
        <taxon>Mamiellophyceae</taxon>
        <taxon>Mamiellales</taxon>
        <taxon>Mamiellaceae</taxon>
        <taxon>Micromonas</taxon>
    </lineage>
</organism>
<dbReference type="STRING" id="564608.C1MUI3"/>
<keyword evidence="3" id="KW-0812">Transmembrane</keyword>